<dbReference type="EMBL" id="JBBXMP010000022">
    <property type="protein sequence ID" value="KAL0067847.1"/>
    <property type="molecule type" value="Genomic_DNA"/>
</dbReference>
<comment type="cofactor">
    <cofactor evidence="1">
        <name>heme</name>
        <dbReference type="ChEBI" id="CHEBI:30413"/>
    </cofactor>
</comment>
<dbReference type="PANTHER" id="PTHR46300">
    <property type="entry name" value="P450, PUTATIVE (EUROFUNG)-RELATED-RELATED"/>
    <property type="match status" value="1"/>
</dbReference>
<evidence type="ECO:0000256" key="13">
    <source>
        <dbReference type="ARBA" id="ARBA00023180"/>
    </source>
</evidence>
<gene>
    <name evidence="15" type="ORF">AAF712_005015</name>
</gene>
<keyword evidence="16" id="KW-1185">Reference proteome</keyword>
<accession>A0ABR3A1M2</accession>
<evidence type="ECO:0008006" key="17">
    <source>
        <dbReference type="Google" id="ProtNLM"/>
    </source>
</evidence>
<reference evidence="15 16" key="1">
    <citation type="submission" date="2024-05" db="EMBL/GenBank/DDBJ databases">
        <title>A draft genome resource for the thread blight pathogen Marasmius tenuissimus strain MS-2.</title>
        <authorList>
            <person name="Yulfo-Soto G.E."/>
            <person name="Baruah I.K."/>
            <person name="Amoako-Attah I."/>
            <person name="Bukari Y."/>
            <person name="Meinhardt L.W."/>
            <person name="Bailey B.A."/>
            <person name="Cohen S.P."/>
        </authorList>
    </citation>
    <scope>NUCLEOTIDE SEQUENCE [LARGE SCALE GENOMIC DNA]</scope>
    <source>
        <strain evidence="15 16">MS-2</strain>
    </source>
</reference>
<evidence type="ECO:0000313" key="15">
    <source>
        <dbReference type="EMBL" id="KAL0067847.1"/>
    </source>
</evidence>
<evidence type="ECO:0000256" key="2">
    <source>
        <dbReference type="ARBA" id="ARBA00004167"/>
    </source>
</evidence>
<dbReference type="SUPFAM" id="SSF48264">
    <property type="entry name" value="Cytochrome P450"/>
    <property type="match status" value="1"/>
</dbReference>
<sequence>MLTLAALCVTAYLVSRYWTRAKHAALPPGPPSKPLIGNILKIPREDPWIALTEMKEKHGDVIFFHGLGNKVLVLNSLPAINDLLFKRSGVYACRPIFTVAGELMGVDHSMVFMQYGKKWQEHRSLAHIALGPSAVKKYHNVQEDIAILMCQGILEKPHDFHSIVRLAAGRIVITITYGIPVPSGSEYIQFSEEVLDIAGRAVQPGAYLCDLLPFLKHLPSWMPFHRDARRGREAIQNALNKPYDHFLKDLELSTTRPSLAYDLALLKDDIKNENKNLSEEEKAKWEAEWKEKVKWVLGTMYVAGSETTHGVTITFILAMALHPDKQRKVQAEIDSLLAEEDRMPVISDLPRLPYLHAVMKETMRWHPVLPFSIARRTTKEHEYNGYTIPQDTVVIPNIW</sequence>
<keyword evidence="8" id="KW-1133">Transmembrane helix</keyword>
<keyword evidence="13" id="KW-0325">Glycoprotein</keyword>
<proteinExistence type="inferred from homology"/>
<comment type="similarity">
    <text evidence="4">Belongs to the cytochrome P450 family.</text>
</comment>
<evidence type="ECO:0000256" key="6">
    <source>
        <dbReference type="ARBA" id="ARBA00022692"/>
    </source>
</evidence>
<keyword evidence="7" id="KW-0479">Metal-binding</keyword>
<evidence type="ECO:0000256" key="14">
    <source>
        <dbReference type="SAM" id="SignalP"/>
    </source>
</evidence>
<feature type="chain" id="PRO_5045948947" description="Cytochrome P450" evidence="14">
    <location>
        <begin position="17"/>
        <end position="399"/>
    </location>
</feature>
<evidence type="ECO:0000256" key="10">
    <source>
        <dbReference type="ARBA" id="ARBA00023004"/>
    </source>
</evidence>
<comment type="caution">
    <text evidence="15">The sequence shown here is derived from an EMBL/GenBank/DDBJ whole genome shotgun (WGS) entry which is preliminary data.</text>
</comment>
<organism evidence="15 16">
    <name type="scientific">Marasmius tenuissimus</name>
    <dbReference type="NCBI Taxonomy" id="585030"/>
    <lineage>
        <taxon>Eukaryota</taxon>
        <taxon>Fungi</taxon>
        <taxon>Dikarya</taxon>
        <taxon>Basidiomycota</taxon>
        <taxon>Agaricomycotina</taxon>
        <taxon>Agaricomycetes</taxon>
        <taxon>Agaricomycetidae</taxon>
        <taxon>Agaricales</taxon>
        <taxon>Marasmiineae</taxon>
        <taxon>Marasmiaceae</taxon>
        <taxon>Marasmius</taxon>
    </lineage>
</organism>
<keyword evidence="12" id="KW-0472">Membrane</keyword>
<name>A0ABR3A1M2_9AGAR</name>
<evidence type="ECO:0000256" key="4">
    <source>
        <dbReference type="ARBA" id="ARBA00010617"/>
    </source>
</evidence>
<feature type="signal peptide" evidence="14">
    <location>
        <begin position="1"/>
        <end position="16"/>
    </location>
</feature>
<keyword evidence="6" id="KW-0812">Transmembrane</keyword>
<dbReference type="Proteomes" id="UP001437256">
    <property type="component" value="Unassembled WGS sequence"/>
</dbReference>
<evidence type="ECO:0000256" key="1">
    <source>
        <dbReference type="ARBA" id="ARBA00001971"/>
    </source>
</evidence>
<evidence type="ECO:0000256" key="9">
    <source>
        <dbReference type="ARBA" id="ARBA00023002"/>
    </source>
</evidence>
<evidence type="ECO:0000256" key="8">
    <source>
        <dbReference type="ARBA" id="ARBA00022989"/>
    </source>
</evidence>
<dbReference type="PANTHER" id="PTHR46300:SF2">
    <property type="entry name" value="CYTOCHROME P450 MONOOXYGENASE ALNH-RELATED"/>
    <property type="match status" value="1"/>
</dbReference>
<evidence type="ECO:0000256" key="12">
    <source>
        <dbReference type="ARBA" id="ARBA00023136"/>
    </source>
</evidence>
<keyword evidence="5" id="KW-0349">Heme</keyword>
<comment type="pathway">
    <text evidence="3">Secondary metabolite biosynthesis.</text>
</comment>
<dbReference type="PRINTS" id="PR00463">
    <property type="entry name" value="EP450I"/>
</dbReference>
<evidence type="ECO:0000256" key="5">
    <source>
        <dbReference type="ARBA" id="ARBA00022617"/>
    </source>
</evidence>
<evidence type="ECO:0000256" key="11">
    <source>
        <dbReference type="ARBA" id="ARBA00023033"/>
    </source>
</evidence>
<evidence type="ECO:0000256" key="3">
    <source>
        <dbReference type="ARBA" id="ARBA00005179"/>
    </source>
</evidence>
<keyword evidence="10" id="KW-0408">Iron</keyword>
<evidence type="ECO:0000313" key="16">
    <source>
        <dbReference type="Proteomes" id="UP001437256"/>
    </source>
</evidence>
<dbReference type="InterPro" id="IPR036396">
    <property type="entry name" value="Cyt_P450_sf"/>
</dbReference>
<dbReference type="InterPro" id="IPR050364">
    <property type="entry name" value="Cytochrome_P450_fung"/>
</dbReference>
<keyword evidence="9" id="KW-0560">Oxidoreductase</keyword>
<protein>
    <recommendedName>
        <fullName evidence="17">Cytochrome P450</fullName>
    </recommendedName>
</protein>
<keyword evidence="14" id="KW-0732">Signal</keyword>
<dbReference type="InterPro" id="IPR002401">
    <property type="entry name" value="Cyt_P450_E_grp-I"/>
</dbReference>
<keyword evidence="11" id="KW-0503">Monooxygenase</keyword>
<dbReference type="Gene3D" id="1.10.630.10">
    <property type="entry name" value="Cytochrome P450"/>
    <property type="match status" value="1"/>
</dbReference>
<evidence type="ECO:0000256" key="7">
    <source>
        <dbReference type="ARBA" id="ARBA00022723"/>
    </source>
</evidence>
<dbReference type="Pfam" id="PF00067">
    <property type="entry name" value="p450"/>
    <property type="match status" value="1"/>
</dbReference>
<comment type="subcellular location">
    <subcellularLocation>
        <location evidence="2">Membrane</location>
        <topology evidence="2">Single-pass membrane protein</topology>
    </subcellularLocation>
</comment>
<dbReference type="InterPro" id="IPR001128">
    <property type="entry name" value="Cyt_P450"/>
</dbReference>